<proteinExistence type="predicted"/>
<dbReference type="RefSeq" id="YP_009834603.1">
    <property type="nucleotide sequence ID" value="NC_048673.1"/>
</dbReference>
<dbReference type="Proteomes" id="UP000226092">
    <property type="component" value="Segment"/>
</dbReference>
<keyword evidence="2" id="KW-1185">Reference proteome</keyword>
<dbReference type="GeneID" id="55604670"/>
<dbReference type="InterPro" id="IPR019004">
    <property type="entry name" value="YqeY/Aim41"/>
</dbReference>
<organism evidence="1 2">
    <name type="scientific">Aeromonas phage AS-zj</name>
    <dbReference type="NCBI Taxonomy" id="2024208"/>
    <lineage>
        <taxon>Viruses</taxon>
        <taxon>Duplodnaviria</taxon>
        <taxon>Heunggongvirae</taxon>
        <taxon>Uroviricota</taxon>
        <taxon>Caudoviricetes</taxon>
        <taxon>Pantevenvirales</taxon>
        <taxon>Straboviridae</taxon>
        <taxon>Emmerichvirinae</taxon>
        <taxon>Ceceduovirus</taxon>
        <taxon>Ceceduovirus aszj</taxon>
    </lineage>
</organism>
<dbReference type="Pfam" id="PF09424">
    <property type="entry name" value="YqeY"/>
    <property type="match status" value="1"/>
</dbReference>
<dbReference type="KEGG" id="vg:55604670"/>
<evidence type="ECO:0000313" key="2">
    <source>
        <dbReference type="Proteomes" id="UP000226092"/>
    </source>
</evidence>
<protein>
    <recommendedName>
        <fullName evidence="3">GatB/YqeY domain-containing protein</fullName>
    </recommendedName>
</protein>
<dbReference type="InterPro" id="IPR003789">
    <property type="entry name" value="Asn/Gln_tRNA_amidoTrase-B-like"/>
</dbReference>
<dbReference type="EMBL" id="MF448340">
    <property type="protein sequence ID" value="ASU00249.1"/>
    <property type="molecule type" value="Genomic_DNA"/>
</dbReference>
<evidence type="ECO:0000313" key="1">
    <source>
        <dbReference type="EMBL" id="ASU00249.1"/>
    </source>
</evidence>
<evidence type="ECO:0008006" key="3">
    <source>
        <dbReference type="Google" id="ProtNLM"/>
    </source>
</evidence>
<dbReference type="SUPFAM" id="SSF89095">
    <property type="entry name" value="GatB/YqeY motif"/>
    <property type="match status" value="1"/>
</dbReference>
<dbReference type="GO" id="GO:0016884">
    <property type="term" value="F:carbon-nitrogen ligase activity, with glutamine as amido-N-donor"/>
    <property type="evidence" value="ECO:0007669"/>
    <property type="project" value="InterPro"/>
</dbReference>
<sequence>MLLEQIKKDQIKARKSFSRSTEVGQMHIKALTTLLGEASPSGNATVTDEQVQAVVSKFVKNIDDTIKEVGPTELLLKERALYTSYLPQVFGEDEIKEVLNKLVDGSTIGQVMGACKKAAAAKGLLFDGNLVKKVLNIK</sequence>
<name>A0A223LFI2_9CAUD</name>
<reference evidence="1 2" key="1">
    <citation type="submission" date="2017-07" db="EMBL/GenBank/DDBJ databases">
        <title>In vitro design and evaluation of phage cocktails against multidrug-resistant Aeromonas salmonicida.</title>
        <authorList>
            <person name="Chen L."/>
            <person name="Yuan S."/>
            <person name="Ma Y."/>
        </authorList>
    </citation>
    <scope>NUCLEOTIDE SEQUENCE [LARGE SCALE GENOMIC DNA]</scope>
</reference>
<accession>A0A223LFI2</accession>